<dbReference type="Pfam" id="PF20152">
    <property type="entry name" value="DUF6534"/>
    <property type="match status" value="1"/>
</dbReference>
<dbReference type="OrthoDB" id="3005290at2759"/>
<protein>
    <recommendedName>
        <fullName evidence="2">DUF6534 domain-containing protein</fullName>
    </recommendedName>
</protein>
<feature type="domain" description="DUF6534" evidence="2">
    <location>
        <begin position="220"/>
        <end position="303"/>
    </location>
</feature>
<feature type="transmembrane region" description="Helical" evidence="1">
    <location>
        <begin position="43"/>
        <end position="64"/>
    </location>
</feature>
<dbReference type="AlphaFoldDB" id="A0A067TK62"/>
<feature type="transmembrane region" description="Helical" evidence="1">
    <location>
        <begin position="111"/>
        <end position="142"/>
    </location>
</feature>
<feature type="transmembrane region" description="Helical" evidence="1">
    <location>
        <begin position="154"/>
        <end position="175"/>
    </location>
</feature>
<reference evidence="4" key="1">
    <citation type="journal article" date="2014" name="Proc. Natl. Acad. Sci. U.S.A.">
        <title>Extensive sampling of basidiomycete genomes demonstrates inadequacy of the white-rot/brown-rot paradigm for wood decay fungi.</title>
        <authorList>
            <person name="Riley R."/>
            <person name="Salamov A.A."/>
            <person name="Brown D.W."/>
            <person name="Nagy L.G."/>
            <person name="Floudas D."/>
            <person name="Held B.W."/>
            <person name="Levasseur A."/>
            <person name="Lombard V."/>
            <person name="Morin E."/>
            <person name="Otillar R."/>
            <person name="Lindquist E.A."/>
            <person name="Sun H."/>
            <person name="LaButti K.M."/>
            <person name="Schmutz J."/>
            <person name="Jabbour D."/>
            <person name="Luo H."/>
            <person name="Baker S.E."/>
            <person name="Pisabarro A.G."/>
            <person name="Walton J.D."/>
            <person name="Blanchette R.A."/>
            <person name="Henrissat B."/>
            <person name="Martin F."/>
            <person name="Cullen D."/>
            <person name="Hibbett D.S."/>
            <person name="Grigoriev I.V."/>
        </authorList>
    </citation>
    <scope>NUCLEOTIDE SEQUENCE [LARGE SCALE GENOMIC DNA]</scope>
    <source>
        <strain evidence="4">CBS 339.88</strain>
    </source>
</reference>
<dbReference type="Proteomes" id="UP000027222">
    <property type="component" value="Unassembled WGS sequence"/>
</dbReference>
<gene>
    <name evidence="3" type="ORF">GALMADRAFT_277509</name>
</gene>
<evidence type="ECO:0000313" key="4">
    <source>
        <dbReference type="Proteomes" id="UP000027222"/>
    </source>
</evidence>
<keyword evidence="1" id="KW-0472">Membrane</keyword>
<evidence type="ECO:0000259" key="2">
    <source>
        <dbReference type="Pfam" id="PF20152"/>
    </source>
</evidence>
<evidence type="ECO:0000256" key="1">
    <source>
        <dbReference type="SAM" id="Phobius"/>
    </source>
</evidence>
<dbReference type="HOGENOM" id="CLU_741954_0_0_1"/>
<keyword evidence="1" id="KW-0812">Transmembrane</keyword>
<organism evidence="3 4">
    <name type="scientific">Galerina marginata (strain CBS 339.88)</name>
    <dbReference type="NCBI Taxonomy" id="685588"/>
    <lineage>
        <taxon>Eukaryota</taxon>
        <taxon>Fungi</taxon>
        <taxon>Dikarya</taxon>
        <taxon>Basidiomycota</taxon>
        <taxon>Agaricomycotina</taxon>
        <taxon>Agaricomycetes</taxon>
        <taxon>Agaricomycetidae</taxon>
        <taxon>Agaricales</taxon>
        <taxon>Agaricineae</taxon>
        <taxon>Strophariaceae</taxon>
        <taxon>Galerina</taxon>
    </lineage>
</organism>
<sequence>MNESSVIVLYERINGIGVVSYYLPRLFFLAGLQEAVFRNFNEIAFFGQAAVWGVGVSQIFQYFFNHSDDPPRLKSFVVTLWCLGAAHQGFTTYLVASLFLNGTLTNTYEAWTLILFNFAFLFMAFVSILAQSFYIYQIWLYVSSQKLLTRSRSFLIPITLSPFVLFQLVLPSIMLHNTNVYAGVDYYKPSVNVLSRFHLQQNLFLATLIVNVGLNYATFIGLAVHLRKSYFGPCLGFEKNTPLFWRVAFFTVNTGMWAAIYSILALTMFCIMRVGSTYIVLHFHFLSAIYCSSILASVNARNYLRPTGDHAYLPPPAPKPLHGLSVNFWILSSSWLCSELTSYHQGIVVSGRMQTMVFQRTITSDCTTSESVY</sequence>
<keyword evidence="4" id="KW-1185">Reference proteome</keyword>
<proteinExistence type="predicted"/>
<dbReference type="EMBL" id="KL142372">
    <property type="protein sequence ID" value="KDR80309.1"/>
    <property type="molecule type" value="Genomic_DNA"/>
</dbReference>
<dbReference type="InterPro" id="IPR045339">
    <property type="entry name" value="DUF6534"/>
</dbReference>
<feature type="transmembrane region" description="Helical" evidence="1">
    <location>
        <begin position="278"/>
        <end position="298"/>
    </location>
</feature>
<name>A0A067TK62_GALM3</name>
<feature type="transmembrane region" description="Helical" evidence="1">
    <location>
        <begin position="203"/>
        <end position="226"/>
    </location>
</feature>
<accession>A0A067TK62</accession>
<keyword evidence="1" id="KW-1133">Transmembrane helix</keyword>
<feature type="transmembrane region" description="Helical" evidence="1">
    <location>
        <begin position="247"/>
        <end position="272"/>
    </location>
</feature>
<feature type="transmembrane region" description="Helical" evidence="1">
    <location>
        <begin position="76"/>
        <end position="99"/>
    </location>
</feature>
<evidence type="ECO:0000313" key="3">
    <source>
        <dbReference type="EMBL" id="KDR80309.1"/>
    </source>
</evidence>